<dbReference type="InterPro" id="IPR007814">
    <property type="entry name" value="PaaA_PaaC"/>
</dbReference>
<reference evidence="1 2" key="1">
    <citation type="submission" date="2016-09" db="EMBL/GenBank/DDBJ databases">
        <title>Couchioplanes caeruleus draft genome sequence.</title>
        <authorList>
            <person name="Sheehan J."/>
            <person name="Caffrey P."/>
        </authorList>
    </citation>
    <scope>NUCLEOTIDE SEQUENCE [LARGE SCALE GENOMIC DNA]</scope>
    <source>
        <strain evidence="1 2">DSM 43634</strain>
    </source>
</reference>
<name>A0A1K0G4Z9_9ACTN</name>
<gene>
    <name evidence="1" type="ORF">BG844_21135</name>
</gene>
<dbReference type="FunFam" id="1.20.1260.10:FF:000010">
    <property type="entry name" value="1,2-phenylacetyl-CoA epoxidase subunit A"/>
    <property type="match status" value="1"/>
</dbReference>
<dbReference type="Gene3D" id="1.20.1260.10">
    <property type="match status" value="1"/>
</dbReference>
<keyword evidence="2" id="KW-1185">Reference proteome</keyword>
<dbReference type="GO" id="GO:0010124">
    <property type="term" value="P:phenylacetate catabolic process"/>
    <property type="evidence" value="ECO:0007669"/>
    <property type="project" value="InterPro"/>
</dbReference>
<dbReference type="InterPro" id="IPR009078">
    <property type="entry name" value="Ferritin-like_SF"/>
</dbReference>
<dbReference type="AlphaFoldDB" id="A0A1K0G4Z9"/>
<protein>
    <submittedName>
        <fullName evidence="1">1,2-phenylacetyl-CoA epoxidase subunit A</fullName>
    </submittedName>
</protein>
<dbReference type="PANTHER" id="PTHR30458">
    <property type="entry name" value="PHENYLACETIC ACID DEGRADATION PROTEIN PAA"/>
    <property type="match status" value="1"/>
</dbReference>
<dbReference type="InterPro" id="IPR012347">
    <property type="entry name" value="Ferritin-like"/>
</dbReference>
<dbReference type="EMBL" id="MEIA01000224">
    <property type="protein sequence ID" value="OJF12354.1"/>
    <property type="molecule type" value="Genomic_DNA"/>
</dbReference>
<dbReference type="GO" id="GO:0097266">
    <property type="term" value="F:phenylacetyl-CoA 1,2-epoxidase activity"/>
    <property type="evidence" value="ECO:0007669"/>
    <property type="project" value="InterPro"/>
</dbReference>
<comment type="caution">
    <text evidence="1">The sequence shown here is derived from an EMBL/GenBank/DDBJ whole genome shotgun (WGS) entry which is preliminary data.</text>
</comment>
<sequence>MNGEQVFADTIAKDQRVEPRDWMPDGYRKTMIRQIAQHAHSEIIGMQPEGEWITRAPSLRRKAILLAKVQDEAGHGLYLYSAAETLGADRGDLTRRLIEGRQKYSSIFNYPTLSFADVGVIGWLVDGAAICNQVPLCRSSYGPYGRAMIRICKEESFHQRQGYELLMTMMGGTPQQREMVQDAVNRWWWPSLMMFGPPDDQSPNSAQSMAWKIKRHSNDELRQRFVDMSVPQAEALGVTLPDPELTWNAERGHYDFGTPDWDELKRVISGDGPCNSLRIENRRRADEDGAWVREAAAAHAAKKAGVAA</sequence>
<accession>A0A1K0G4Z9</accession>
<dbReference type="PANTHER" id="PTHR30458:SF2">
    <property type="entry name" value="1,2-PHENYLACETYL-COA EPOXIDASE, SUBUNIT A"/>
    <property type="match status" value="1"/>
</dbReference>
<organism evidence="1 2">
    <name type="scientific">Couchioplanes caeruleus subsp. caeruleus</name>
    <dbReference type="NCBI Taxonomy" id="56427"/>
    <lineage>
        <taxon>Bacteria</taxon>
        <taxon>Bacillati</taxon>
        <taxon>Actinomycetota</taxon>
        <taxon>Actinomycetes</taxon>
        <taxon>Micromonosporales</taxon>
        <taxon>Micromonosporaceae</taxon>
        <taxon>Couchioplanes</taxon>
    </lineage>
</organism>
<evidence type="ECO:0000313" key="2">
    <source>
        <dbReference type="Proteomes" id="UP000182486"/>
    </source>
</evidence>
<dbReference type="GO" id="GO:0005829">
    <property type="term" value="C:cytosol"/>
    <property type="evidence" value="ECO:0007669"/>
    <property type="project" value="TreeGrafter"/>
</dbReference>
<proteinExistence type="predicted"/>
<dbReference type="Proteomes" id="UP000182486">
    <property type="component" value="Unassembled WGS sequence"/>
</dbReference>
<dbReference type="Pfam" id="PF05138">
    <property type="entry name" value="PaaA_PaaC"/>
    <property type="match status" value="1"/>
</dbReference>
<dbReference type="RefSeq" id="WP_071807101.1">
    <property type="nucleotide sequence ID" value="NZ_MEIA01000224.1"/>
</dbReference>
<dbReference type="InterPro" id="IPR052703">
    <property type="entry name" value="Aromatic_CoA_ox/epox"/>
</dbReference>
<dbReference type="NCBIfam" id="TIGR02156">
    <property type="entry name" value="PA_CoA_Oxy1"/>
    <property type="match status" value="1"/>
</dbReference>
<dbReference type="InterPro" id="IPR011881">
    <property type="entry name" value="PaaA"/>
</dbReference>
<dbReference type="SUPFAM" id="SSF47240">
    <property type="entry name" value="Ferritin-like"/>
    <property type="match status" value="1"/>
</dbReference>
<evidence type="ECO:0000313" key="1">
    <source>
        <dbReference type="EMBL" id="OJF12354.1"/>
    </source>
</evidence>